<evidence type="ECO:0008006" key="3">
    <source>
        <dbReference type="Google" id="ProtNLM"/>
    </source>
</evidence>
<dbReference type="EMBL" id="JAAIUW010000011">
    <property type="protein sequence ID" value="KAF7808279.1"/>
    <property type="molecule type" value="Genomic_DNA"/>
</dbReference>
<name>A0A834W8V3_9FABA</name>
<reference evidence="1" key="1">
    <citation type="submission" date="2020-09" db="EMBL/GenBank/DDBJ databases">
        <title>Genome-Enabled Discovery of Anthraquinone Biosynthesis in Senna tora.</title>
        <authorList>
            <person name="Kang S.-H."/>
            <person name="Pandey R.P."/>
            <person name="Lee C.-M."/>
            <person name="Sim J.-S."/>
            <person name="Jeong J.-T."/>
            <person name="Choi B.-S."/>
            <person name="Jung M."/>
            <person name="Ginzburg D."/>
            <person name="Zhao K."/>
            <person name="Won S.Y."/>
            <person name="Oh T.-J."/>
            <person name="Yu Y."/>
            <person name="Kim N.-H."/>
            <person name="Lee O.R."/>
            <person name="Lee T.-H."/>
            <person name="Bashyal P."/>
            <person name="Kim T.-S."/>
            <person name="Lee W.-H."/>
            <person name="Kawkins C."/>
            <person name="Kim C.-K."/>
            <person name="Kim J.S."/>
            <person name="Ahn B.O."/>
            <person name="Rhee S.Y."/>
            <person name="Sohng J.K."/>
        </authorList>
    </citation>
    <scope>NUCLEOTIDE SEQUENCE</scope>
    <source>
        <tissue evidence="1">Leaf</tissue>
    </source>
</reference>
<protein>
    <recommendedName>
        <fullName evidence="3">F-box associated domain-containing protein</fullName>
    </recommendedName>
</protein>
<accession>A0A834W8V3</accession>
<proteinExistence type="predicted"/>
<comment type="caution">
    <text evidence="1">The sequence shown here is derived from an EMBL/GenBank/DDBJ whole genome shotgun (WGS) entry which is preliminary data.</text>
</comment>
<sequence length="109" mass="12688">MTLHIDRYLVWISKELQNNWLCPEALFVYDTHDDSFKHIPIPSPRSRNSGILVTYIGKAGLLFYDIGYVDNSQLWTFDDTLCDINSWELIHDPLAFALNIVPMLLLMDE</sequence>
<evidence type="ECO:0000313" key="2">
    <source>
        <dbReference type="Proteomes" id="UP000634136"/>
    </source>
</evidence>
<organism evidence="1 2">
    <name type="scientific">Senna tora</name>
    <dbReference type="NCBI Taxonomy" id="362788"/>
    <lineage>
        <taxon>Eukaryota</taxon>
        <taxon>Viridiplantae</taxon>
        <taxon>Streptophyta</taxon>
        <taxon>Embryophyta</taxon>
        <taxon>Tracheophyta</taxon>
        <taxon>Spermatophyta</taxon>
        <taxon>Magnoliopsida</taxon>
        <taxon>eudicotyledons</taxon>
        <taxon>Gunneridae</taxon>
        <taxon>Pentapetalae</taxon>
        <taxon>rosids</taxon>
        <taxon>fabids</taxon>
        <taxon>Fabales</taxon>
        <taxon>Fabaceae</taxon>
        <taxon>Caesalpinioideae</taxon>
        <taxon>Cassia clade</taxon>
        <taxon>Senna</taxon>
    </lineage>
</organism>
<evidence type="ECO:0000313" key="1">
    <source>
        <dbReference type="EMBL" id="KAF7808279.1"/>
    </source>
</evidence>
<dbReference type="AlphaFoldDB" id="A0A834W8V3"/>
<gene>
    <name evidence="1" type="ORF">G2W53_035022</name>
</gene>
<keyword evidence="2" id="KW-1185">Reference proteome</keyword>
<dbReference type="Proteomes" id="UP000634136">
    <property type="component" value="Unassembled WGS sequence"/>
</dbReference>